<dbReference type="PROSITE" id="PS50102">
    <property type="entry name" value="RRM"/>
    <property type="match status" value="1"/>
</dbReference>
<dbReference type="Pfam" id="PF04818">
    <property type="entry name" value="CID"/>
    <property type="match status" value="1"/>
</dbReference>
<dbReference type="GO" id="GO:0008380">
    <property type="term" value="P:RNA splicing"/>
    <property type="evidence" value="ECO:0007669"/>
    <property type="project" value="UniProtKB-KW"/>
</dbReference>
<dbReference type="Proteomes" id="UP000799424">
    <property type="component" value="Unassembled WGS sequence"/>
</dbReference>
<dbReference type="GO" id="GO:0071006">
    <property type="term" value="C:U2-type catalytic step 1 spliceosome"/>
    <property type="evidence" value="ECO:0007669"/>
    <property type="project" value="TreeGrafter"/>
</dbReference>
<sequence length="622" mass="67123">MAALEELTTQLQSLSTLKPPGVTPTKVKAITTICIENIQYDKVLIEKILLQYSNSPATHKLGVLYVVDSVIRQWVERAKKAGQSVSKNAAPGTYASGVQMVREALPVVMSDLVKNAPENQKEKISKLLDIWERGQTFPQDMLASMKQLVNGRPNTPPPVVAPPTPQDSSALYAAFPGPGQRNGQANAMPPAAPSLSFSQNMVPPPPPGFVPPPPSGQAALPPPPAGTNDMTSTILQAMSTGQLAPDQAIQILNAMAAAQNAGAPLPPMQPAAVPQVQTPVEFATHNGNGLGAHHNAQSERYDQNESRYRDRSRSPDSQHRRTPPRRSPPNPNRRESPTYGVYDPNAGPDVNANRFERGRGRGKQRGGRNDRNEYRQRSPPRRQPSPPRTAYGNSKYIEWDNTLPRDHIRVLSRTLFVGGAGGTEGEIRAIFSRFGQVQSCIVNLEKRHAFVKMMTRPDAVAAKEGMDSLQDPTAQAKARQTRWGVGFGPRDCSDYQTGISVIPISRLTDADRKWALTAEHGGTGGRALEGGMILEEPDIEIGAGVSSKAISRRVPTDAPRGGGRGGFNNGGGGRGNFDNGAKFRKPDPRPAYDPRHTSPRAEQVIAVPPAVPGFGFQLPGFS</sequence>
<dbReference type="SUPFAM" id="SSF54928">
    <property type="entry name" value="RNA-binding domain, RBD"/>
    <property type="match status" value="1"/>
</dbReference>
<evidence type="ECO:0000313" key="11">
    <source>
        <dbReference type="EMBL" id="KAF2826476.1"/>
    </source>
</evidence>
<dbReference type="EMBL" id="MU006226">
    <property type="protein sequence ID" value="KAF2826476.1"/>
    <property type="molecule type" value="Genomic_DNA"/>
</dbReference>
<dbReference type="SMART" id="SM00582">
    <property type="entry name" value="RPR"/>
    <property type="match status" value="1"/>
</dbReference>
<keyword evidence="3" id="KW-0507">mRNA processing</keyword>
<dbReference type="GO" id="GO:0006369">
    <property type="term" value="P:termination of RNA polymerase II transcription"/>
    <property type="evidence" value="ECO:0007669"/>
    <property type="project" value="UniProtKB-ARBA"/>
</dbReference>
<dbReference type="InterPro" id="IPR048892">
    <property type="entry name" value="Nrd1_Seb1_dom2"/>
</dbReference>
<evidence type="ECO:0000256" key="5">
    <source>
        <dbReference type="ARBA" id="ARBA00023187"/>
    </source>
</evidence>
<accession>A0A6A7A063</accession>
<dbReference type="InterPro" id="IPR008942">
    <property type="entry name" value="ENTH_VHS"/>
</dbReference>
<dbReference type="InterPro" id="IPR006569">
    <property type="entry name" value="CID_dom"/>
</dbReference>
<dbReference type="SUPFAM" id="SSF48464">
    <property type="entry name" value="ENTH/VHS domain"/>
    <property type="match status" value="1"/>
</dbReference>
<feature type="region of interest" description="Disordered" evidence="8">
    <location>
        <begin position="551"/>
        <end position="601"/>
    </location>
</feature>
<evidence type="ECO:0000256" key="1">
    <source>
        <dbReference type="ARBA" id="ARBA00004123"/>
    </source>
</evidence>
<feature type="region of interest" description="Disordered" evidence="8">
    <location>
        <begin position="151"/>
        <end position="231"/>
    </location>
</feature>
<feature type="compositionally biased region" description="Basic and acidic residues" evidence="8">
    <location>
        <begin position="584"/>
        <end position="596"/>
    </location>
</feature>
<dbReference type="PANTHER" id="PTHR14089:SF2">
    <property type="entry name" value="PRE-MRNA-SPLICING FACTOR CWC2"/>
    <property type="match status" value="1"/>
</dbReference>
<evidence type="ECO:0000259" key="10">
    <source>
        <dbReference type="PROSITE" id="PS51391"/>
    </source>
</evidence>
<feature type="compositionally biased region" description="Pro residues" evidence="8">
    <location>
        <begin position="154"/>
        <end position="165"/>
    </location>
</feature>
<dbReference type="Pfam" id="PF00076">
    <property type="entry name" value="RRM_1"/>
    <property type="match status" value="1"/>
</dbReference>
<dbReference type="GO" id="GO:0017070">
    <property type="term" value="F:U6 snRNA binding"/>
    <property type="evidence" value="ECO:0007669"/>
    <property type="project" value="TreeGrafter"/>
</dbReference>
<feature type="domain" description="RRM" evidence="9">
    <location>
        <begin position="413"/>
        <end position="468"/>
    </location>
</feature>
<evidence type="ECO:0000256" key="3">
    <source>
        <dbReference type="ARBA" id="ARBA00022728"/>
    </source>
</evidence>
<dbReference type="InterPro" id="IPR000504">
    <property type="entry name" value="RRM_dom"/>
</dbReference>
<comment type="subcellular location">
    <subcellularLocation>
        <location evidence="1">Nucleus</location>
    </subcellularLocation>
</comment>
<dbReference type="GO" id="GO:0071007">
    <property type="term" value="C:U2-type catalytic step 2 spliceosome"/>
    <property type="evidence" value="ECO:0007669"/>
    <property type="project" value="TreeGrafter"/>
</dbReference>
<keyword evidence="6" id="KW-0539">Nucleus</keyword>
<keyword evidence="3" id="KW-0747">Spliceosome</keyword>
<keyword evidence="2" id="KW-0597">Phosphoprotein</keyword>
<dbReference type="InterPro" id="IPR035979">
    <property type="entry name" value="RBD_domain_sf"/>
</dbReference>
<evidence type="ECO:0000256" key="7">
    <source>
        <dbReference type="PROSITE-ProRule" id="PRU00176"/>
    </source>
</evidence>
<evidence type="ECO:0000256" key="4">
    <source>
        <dbReference type="ARBA" id="ARBA00022884"/>
    </source>
</evidence>
<dbReference type="GO" id="GO:0031124">
    <property type="term" value="P:mRNA 3'-end processing"/>
    <property type="evidence" value="ECO:0007669"/>
    <property type="project" value="UniProtKB-ARBA"/>
</dbReference>
<dbReference type="Gene3D" id="1.25.40.90">
    <property type="match status" value="1"/>
</dbReference>
<name>A0A6A7A063_9PLEO</name>
<dbReference type="AlphaFoldDB" id="A0A6A7A063"/>
<dbReference type="PROSITE" id="PS51391">
    <property type="entry name" value="CID"/>
    <property type="match status" value="1"/>
</dbReference>
<dbReference type="PANTHER" id="PTHR14089">
    <property type="entry name" value="PRE-MRNA-SPLICING FACTOR RBM22"/>
    <property type="match status" value="1"/>
</dbReference>
<dbReference type="GO" id="GO:0031126">
    <property type="term" value="P:sno(s)RNA 3'-end processing"/>
    <property type="evidence" value="ECO:0007669"/>
    <property type="project" value="UniProtKB-ARBA"/>
</dbReference>
<dbReference type="OrthoDB" id="79367at2759"/>
<feature type="compositionally biased region" description="Basic and acidic residues" evidence="8">
    <location>
        <begin position="367"/>
        <end position="376"/>
    </location>
</feature>
<evidence type="ECO:0000256" key="2">
    <source>
        <dbReference type="ARBA" id="ARBA00022553"/>
    </source>
</evidence>
<dbReference type="InterPro" id="IPR012677">
    <property type="entry name" value="Nucleotide-bd_a/b_plait_sf"/>
</dbReference>
<organism evidence="11 12">
    <name type="scientific">Ophiobolus disseminans</name>
    <dbReference type="NCBI Taxonomy" id="1469910"/>
    <lineage>
        <taxon>Eukaryota</taxon>
        <taxon>Fungi</taxon>
        <taxon>Dikarya</taxon>
        <taxon>Ascomycota</taxon>
        <taxon>Pezizomycotina</taxon>
        <taxon>Dothideomycetes</taxon>
        <taxon>Pleosporomycetidae</taxon>
        <taxon>Pleosporales</taxon>
        <taxon>Pleosporineae</taxon>
        <taxon>Phaeosphaeriaceae</taxon>
        <taxon>Ophiobolus</taxon>
    </lineage>
</organism>
<evidence type="ECO:0000256" key="8">
    <source>
        <dbReference type="SAM" id="MobiDB-lite"/>
    </source>
</evidence>
<feature type="domain" description="CID" evidence="10">
    <location>
        <begin position="1"/>
        <end position="153"/>
    </location>
</feature>
<keyword evidence="12" id="KW-1185">Reference proteome</keyword>
<dbReference type="CDD" id="cd16984">
    <property type="entry name" value="CID_Nrd1_like"/>
    <property type="match status" value="1"/>
</dbReference>
<dbReference type="GO" id="GO:0036002">
    <property type="term" value="F:pre-mRNA binding"/>
    <property type="evidence" value="ECO:0007669"/>
    <property type="project" value="TreeGrafter"/>
</dbReference>
<dbReference type="GO" id="GO:0000974">
    <property type="term" value="C:Prp19 complex"/>
    <property type="evidence" value="ECO:0007669"/>
    <property type="project" value="TreeGrafter"/>
</dbReference>
<gene>
    <name evidence="11" type="ORF">CC86DRAFT_30461</name>
</gene>
<evidence type="ECO:0000259" key="9">
    <source>
        <dbReference type="PROSITE" id="PS50102"/>
    </source>
</evidence>
<dbReference type="FunFam" id="3.30.70.330:FF:000397">
    <property type="entry name" value="RNA binding protein Nrd1"/>
    <property type="match status" value="1"/>
</dbReference>
<dbReference type="GO" id="GO:0010629">
    <property type="term" value="P:negative regulation of gene expression"/>
    <property type="evidence" value="ECO:0007669"/>
    <property type="project" value="UniProtKB-ARBA"/>
</dbReference>
<keyword evidence="4 7" id="KW-0694">RNA-binding</keyword>
<protein>
    <submittedName>
        <fullName evidence="11">Uncharacterized protein</fullName>
    </submittedName>
</protein>
<feature type="compositionally biased region" description="Pro residues" evidence="8">
    <location>
        <begin position="202"/>
        <end position="225"/>
    </location>
</feature>
<feature type="compositionally biased region" description="Gly residues" evidence="8">
    <location>
        <begin position="560"/>
        <end position="575"/>
    </location>
</feature>
<proteinExistence type="predicted"/>
<feature type="compositionally biased region" description="Basic and acidic residues" evidence="8">
    <location>
        <begin position="296"/>
        <end position="319"/>
    </location>
</feature>
<feature type="region of interest" description="Disordered" evidence="8">
    <location>
        <begin position="282"/>
        <end position="393"/>
    </location>
</feature>
<dbReference type="SMART" id="SM00360">
    <property type="entry name" value="RRM"/>
    <property type="match status" value="1"/>
</dbReference>
<keyword evidence="5" id="KW-0508">mRNA splicing</keyword>
<evidence type="ECO:0000256" key="6">
    <source>
        <dbReference type="ARBA" id="ARBA00023242"/>
    </source>
</evidence>
<dbReference type="Pfam" id="PF21380">
    <property type="entry name" value="Nrd1-Seb1_dom2"/>
    <property type="match status" value="1"/>
</dbReference>
<dbReference type="FunFam" id="1.25.40.90:FF:000026">
    <property type="entry name" value="RNA binding protein Nrd1"/>
    <property type="match status" value="1"/>
</dbReference>
<dbReference type="Gene3D" id="3.30.70.330">
    <property type="match status" value="1"/>
</dbReference>
<dbReference type="InterPro" id="IPR039171">
    <property type="entry name" value="Cwc2/Slt11"/>
</dbReference>
<evidence type="ECO:0000313" key="12">
    <source>
        <dbReference type="Proteomes" id="UP000799424"/>
    </source>
</evidence>
<reference evidence="11" key="1">
    <citation type="journal article" date="2020" name="Stud. Mycol.">
        <title>101 Dothideomycetes genomes: a test case for predicting lifestyles and emergence of pathogens.</title>
        <authorList>
            <person name="Haridas S."/>
            <person name="Albert R."/>
            <person name="Binder M."/>
            <person name="Bloem J."/>
            <person name="Labutti K."/>
            <person name="Salamov A."/>
            <person name="Andreopoulos B."/>
            <person name="Baker S."/>
            <person name="Barry K."/>
            <person name="Bills G."/>
            <person name="Bluhm B."/>
            <person name="Cannon C."/>
            <person name="Castanera R."/>
            <person name="Culley D."/>
            <person name="Daum C."/>
            <person name="Ezra D."/>
            <person name="Gonzalez J."/>
            <person name="Henrissat B."/>
            <person name="Kuo A."/>
            <person name="Liang C."/>
            <person name="Lipzen A."/>
            <person name="Lutzoni F."/>
            <person name="Magnuson J."/>
            <person name="Mondo S."/>
            <person name="Nolan M."/>
            <person name="Ohm R."/>
            <person name="Pangilinan J."/>
            <person name="Park H.-J."/>
            <person name="Ramirez L."/>
            <person name="Alfaro M."/>
            <person name="Sun H."/>
            <person name="Tritt A."/>
            <person name="Yoshinaga Y."/>
            <person name="Zwiers L.-H."/>
            <person name="Turgeon B."/>
            <person name="Goodwin S."/>
            <person name="Spatafora J."/>
            <person name="Crous P."/>
            <person name="Grigoriev I."/>
        </authorList>
    </citation>
    <scope>NUCLEOTIDE SEQUENCE</scope>
    <source>
        <strain evidence="11">CBS 113818</strain>
    </source>
</reference>